<keyword evidence="1" id="KW-0732">Signal</keyword>
<evidence type="ECO:0000256" key="1">
    <source>
        <dbReference type="SAM" id="SignalP"/>
    </source>
</evidence>
<feature type="signal peptide" evidence="1">
    <location>
        <begin position="1"/>
        <end position="23"/>
    </location>
</feature>
<comment type="caution">
    <text evidence="3">The sequence shown here is derived from an EMBL/GenBank/DDBJ whole genome shotgun (WGS) entry which is preliminary data.</text>
</comment>
<evidence type="ECO:0000313" key="3">
    <source>
        <dbReference type="EMBL" id="TFV41405.1"/>
    </source>
</evidence>
<protein>
    <submittedName>
        <fullName evidence="3">DUF3616 domain-containing protein</fullName>
    </submittedName>
</protein>
<dbReference type="Proteomes" id="UP000297966">
    <property type="component" value="Unassembled WGS sequence"/>
</dbReference>
<dbReference type="EMBL" id="SPQT01000029">
    <property type="protein sequence ID" value="TFV41405.1"/>
    <property type="molecule type" value="Genomic_DNA"/>
</dbReference>
<dbReference type="InterPro" id="IPR022060">
    <property type="entry name" value="DUF3616"/>
</dbReference>
<sequence length="337" mass="36016">MMTFARRYRIGALLLGLAAVDCAQPLFGAPGDAWPVKHKLLGKDGGKAKDVSGIACAKAQGFPRSCLVIDDNVQEAQFVTVTDGKLVARSTVSLIGDKLDGEALELDGEGVAFAGGRYYVMGSHGHPRDKKGKLTAREIKARISASSQIIRFRTKGENGTASEIERTPRLREIIAAEPLLAPFMDKRLENNGLTVEGVAIKDNVLLLAGFRGPVLDGNLAIVLSARIDTLFGGSGTDHRLFRLPLGDGRGVRDLAVFENGILILAGPTGNGPGVYAIYAWDGESEEVRRLAELSSFDPNRKPEGLLPLDRTPSGLRVLILFDSEKKGAPTPIEIGPP</sequence>
<gene>
    <name evidence="3" type="ORF">E4K65_36615</name>
</gene>
<evidence type="ECO:0000313" key="4">
    <source>
        <dbReference type="Proteomes" id="UP000297966"/>
    </source>
</evidence>
<dbReference type="AlphaFoldDB" id="A0A4Y9LDH7"/>
<accession>A0A4Y9LDH7</accession>
<feature type="domain" description="DUF3616" evidence="2">
    <location>
        <begin position="137"/>
        <end position="325"/>
    </location>
</feature>
<proteinExistence type="predicted"/>
<organism evidence="3 4">
    <name type="scientific">Bradyrhizobium niftali</name>
    <dbReference type="NCBI Taxonomy" id="2560055"/>
    <lineage>
        <taxon>Bacteria</taxon>
        <taxon>Pseudomonadati</taxon>
        <taxon>Pseudomonadota</taxon>
        <taxon>Alphaproteobacteria</taxon>
        <taxon>Hyphomicrobiales</taxon>
        <taxon>Nitrobacteraceae</taxon>
        <taxon>Bradyrhizobium</taxon>
    </lineage>
</organism>
<name>A0A4Y9LDH7_9BRAD</name>
<reference evidence="3 4" key="1">
    <citation type="submission" date="2019-03" db="EMBL/GenBank/DDBJ databases">
        <title>Bradyrhizobium diversity isolated from nodules of Chamaecrista fasciculata.</title>
        <authorList>
            <person name="Klepa M.S."/>
            <person name="Urquiaga M.O."/>
            <person name="Hungria M."/>
            <person name="Delamuta J.R."/>
        </authorList>
    </citation>
    <scope>NUCLEOTIDE SEQUENCE [LARGE SCALE GENOMIC DNA]</scope>
    <source>
        <strain evidence="3 4">CNPSo 3448</strain>
    </source>
</reference>
<evidence type="ECO:0000259" key="2">
    <source>
        <dbReference type="Pfam" id="PF12275"/>
    </source>
</evidence>
<dbReference type="OrthoDB" id="423529at2"/>
<dbReference type="Pfam" id="PF12275">
    <property type="entry name" value="DUF3616"/>
    <property type="match status" value="1"/>
</dbReference>
<feature type="chain" id="PRO_5021333095" evidence="1">
    <location>
        <begin position="24"/>
        <end position="337"/>
    </location>
</feature>
<keyword evidence="4" id="KW-1185">Reference proteome</keyword>